<comment type="caution">
    <text evidence="1">The sequence shown here is derived from an EMBL/GenBank/DDBJ whole genome shotgun (WGS) entry which is preliminary data.</text>
</comment>
<accession>A0AAW0CER5</accession>
<dbReference type="EMBL" id="JAWWNJ010000018">
    <property type="protein sequence ID" value="KAK7037082.1"/>
    <property type="molecule type" value="Genomic_DNA"/>
</dbReference>
<reference evidence="1 2" key="1">
    <citation type="journal article" date="2024" name="J Genomics">
        <title>Draft genome sequencing and assembly of Favolaschia claudopus CIRM-BRFM 2984 isolated from oak limbs.</title>
        <authorList>
            <person name="Navarro D."/>
            <person name="Drula E."/>
            <person name="Chaduli D."/>
            <person name="Cazenave R."/>
            <person name="Ahrendt S."/>
            <person name="Wang J."/>
            <person name="Lipzen A."/>
            <person name="Daum C."/>
            <person name="Barry K."/>
            <person name="Grigoriev I.V."/>
            <person name="Favel A."/>
            <person name="Rosso M.N."/>
            <person name="Martin F."/>
        </authorList>
    </citation>
    <scope>NUCLEOTIDE SEQUENCE [LARGE SCALE GENOMIC DNA]</scope>
    <source>
        <strain evidence="1 2">CIRM-BRFM 2984</strain>
    </source>
</reference>
<keyword evidence="2" id="KW-1185">Reference proteome</keyword>
<organism evidence="1 2">
    <name type="scientific">Favolaschia claudopus</name>
    <dbReference type="NCBI Taxonomy" id="2862362"/>
    <lineage>
        <taxon>Eukaryota</taxon>
        <taxon>Fungi</taxon>
        <taxon>Dikarya</taxon>
        <taxon>Basidiomycota</taxon>
        <taxon>Agaricomycotina</taxon>
        <taxon>Agaricomycetes</taxon>
        <taxon>Agaricomycetidae</taxon>
        <taxon>Agaricales</taxon>
        <taxon>Marasmiineae</taxon>
        <taxon>Mycenaceae</taxon>
        <taxon>Favolaschia</taxon>
    </lineage>
</organism>
<gene>
    <name evidence="1" type="ORF">R3P38DRAFT_3481050</name>
</gene>
<evidence type="ECO:0000313" key="2">
    <source>
        <dbReference type="Proteomes" id="UP001362999"/>
    </source>
</evidence>
<proteinExistence type="predicted"/>
<dbReference type="Proteomes" id="UP001362999">
    <property type="component" value="Unassembled WGS sequence"/>
</dbReference>
<protein>
    <submittedName>
        <fullName evidence="1">Uncharacterized protein</fullName>
    </submittedName>
</protein>
<evidence type="ECO:0000313" key="1">
    <source>
        <dbReference type="EMBL" id="KAK7037082.1"/>
    </source>
</evidence>
<name>A0AAW0CER5_9AGAR</name>
<sequence>MVSMASGASNSTFSELRVNFIRSLARLHAASEDVDEAQSGGTETWLTGYITDSVNEFDQAYYALIISDTAIRQIHKDMQDLMNGEVHSGLVKPLSLLTGTSSAAVVVSTVSSLLGGVLLEAARLLAITGSDDVLGTGVAAPLDWEMMSLEIAKCMEILRETLHTRQQELEVAYTDISTVISVIVNKADPLKFVRFWDSGYGSNTTEWFQRAFGSRHRTEIELYVSSFVQFIVLDMHGYVPAKDYAQLLRLEDSPVKQTRWIFDFLDRQSWGKPHNVFCESLKTHDTLRHQ</sequence>
<dbReference type="AlphaFoldDB" id="A0AAW0CER5"/>